<dbReference type="Gene3D" id="3.40.50.720">
    <property type="entry name" value="NAD(P)-binding Rossmann-like Domain"/>
    <property type="match status" value="1"/>
</dbReference>
<gene>
    <name evidence="4" type="ORF">ASCRUDRAFT_20192</name>
</gene>
<evidence type="ECO:0000259" key="3">
    <source>
        <dbReference type="Pfam" id="PF05368"/>
    </source>
</evidence>
<organism evidence="4 5">
    <name type="scientific">Ascoidea rubescens DSM 1968</name>
    <dbReference type="NCBI Taxonomy" id="1344418"/>
    <lineage>
        <taxon>Eukaryota</taxon>
        <taxon>Fungi</taxon>
        <taxon>Dikarya</taxon>
        <taxon>Ascomycota</taxon>
        <taxon>Saccharomycotina</taxon>
        <taxon>Saccharomycetes</taxon>
        <taxon>Ascoideaceae</taxon>
        <taxon>Ascoidea</taxon>
    </lineage>
</organism>
<sequence>VAVFGINGSLGSVTINALTSAPFADKIALPVIAITRDNSKETDTDLVVYKQAEVKPDAPAKELTDILKGVDVLLNVGSVANSNDRTLDAILKAGTIKLYVPSQFGLDLVATQSYFPNFLSIKTDHTNKARSLGIKTVDVITSLFA</sequence>
<reference evidence="5" key="1">
    <citation type="submission" date="2016-05" db="EMBL/GenBank/DDBJ databases">
        <title>Comparative genomics of biotechnologically important yeasts.</title>
        <authorList>
            <consortium name="DOE Joint Genome Institute"/>
            <person name="Riley R."/>
            <person name="Haridas S."/>
            <person name="Wolfe K.H."/>
            <person name="Lopes M.R."/>
            <person name="Hittinger C.T."/>
            <person name="Goker M."/>
            <person name="Salamov A."/>
            <person name="Wisecaver J."/>
            <person name="Long T.M."/>
            <person name="Aerts A.L."/>
            <person name="Barry K."/>
            <person name="Choi C."/>
            <person name="Clum A."/>
            <person name="Coughlan A.Y."/>
            <person name="Deshpande S."/>
            <person name="Douglass A.P."/>
            <person name="Hanson S.J."/>
            <person name="Klenk H.-P."/>
            <person name="Labutti K."/>
            <person name="Lapidus A."/>
            <person name="Lindquist E."/>
            <person name="Lipzen A."/>
            <person name="Meier-Kolthoff J.P."/>
            <person name="Ohm R.A."/>
            <person name="Otillar R.P."/>
            <person name="Pangilinan J."/>
            <person name="Peng Y."/>
            <person name="Rokas A."/>
            <person name="Rosa C.A."/>
            <person name="Scheuner C."/>
            <person name="Sibirny A.A."/>
            <person name="Slot J.C."/>
            <person name="Stielow J.B."/>
            <person name="Sun H."/>
            <person name="Kurtzman C.P."/>
            <person name="Blackwell M."/>
            <person name="Grigoriev I.V."/>
            <person name="Jeffries T.W."/>
        </authorList>
    </citation>
    <scope>NUCLEOTIDE SEQUENCE [LARGE SCALE GENOMIC DNA]</scope>
    <source>
        <strain evidence="5">DSM 1968</strain>
    </source>
</reference>
<keyword evidence="1" id="KW-0521">NADP</keyword>
<dbReference type="InterPro" id="IPR008030">
    <property type="entry name" value="NmrA-like"/>
</dbReference>
<dbReference type="AlphaFoldDB" id="A0A1D2VG05"/>
<dbReference type="PANTHER" id="PTHR47706">
    <property type="entry name" value="NMRA-LIKE FAMILY PROTEIN"/>
    <property type="match status" value="1"/>
</dbReference>
<dbReference type="OrthoDB" id="9974981at2759"/>
<dbReference type="Pfam" id="PF05368">
    <property type="entry name" value="NmrA"/>
    <property type="match status" value="1"/>
</dbReference>
<dbReference type="InterPro" id="IPR051609">
    <property type="entry name" value="NmrA/Isoflavone_reductase-like"/>
</dbReference>
<evidence type="ECO:0000256" key="2">
    <source>
        <dbReference type="ARBA" id="ARBA00023002"/>
    </source>
</evidence>
<proteinExistence type="predicted"/>
<dbReference type="EMBL" id="KV454481">
    <property type="protein sequence ID" value="ODV60614.1"/>
    <property type="molecule type" value="Genomic_DNA"/>
</dbReference>
<dbReference type="PANTHER" id="PTHR47706:SF9">
    <property type="entry name" value="NMRA-LIKE DOMAIN-CONTAINING PROTEIN-RELATED"/>
    <property type="match status" value="1"/>
</dbReference>
<dbReference type="InterPro" id="IPR036291">
    <property type="entry name" value="NAD(P)-bd_dom_sf"/>
</dbReference>
<evidence type="ECO:0000313" key="4">
    <source>
        <dbReference type="EMBL" id="ODV60614.1"/>
    </source>
</evidence>
<feature type="non-terminal residue" evidence="4">
    <location>
        <position position="145"/>
    </location>
</feature>
<dbReference type="GeneID" id="30963261"/>
<feature type="domain" description="NmrA-like" evidence="3">
    <location>
        <begin position="1"/>
        <end position="135"/>
    </location>
</feature>
<name>A0A1D2VG05_9ASCO</name>
<dbReference type="InParanoid" id="A0A1D2VG05"/>
<evidence type="ECO:0000313" key="5">
    <source>
        <dbReference type="Proteomes" id="UP000095038"/>
    </source>
</evidence>
<evidence type="ECO:0000256" key="1">
    <source>
        <dbReference type="ARBA" id="ARBA00022857"/>
    </source>
</evidence>
<dbReference type="SUPFAM" id="SSF51735">
    <property type="entry name" value="NAD(P)-binding Rossmann-fold domains"/>
    <property type="match status" value="1"/>
</dbReference>
<protein>
    <recommendedName>
        <fullName evidence="3">NmrA-like domain-containing protein</fullName>
    </recommendedName>
</protein>
<dbReference type="RefSeq" id="XP_020046921.1">
    <property type="nucleotide sequence ID" value="XM_020189625.1"/>
</dbReference>
<dbReference type="Proteomes" id="UP000095038">
    <property type="component" value="Unassembled WGS sequence"/>
</dbReference>
<feature type="non-terminal residue" evidence="4">
    <location>
        <position position="1"/>
    </location>
</feature>
<dbReference type="GO" id="GO:0016491">
    <property type="term" value="F:oxidoreductase activity"/>
    <property type="evidence" value="ECO:0007669"/>
    <property type="project" value="UniProtKB-KW"/>
</dbReference>
<accession>A0A1D2VG05</accession>
<keyword evidence="2" id="KW-0560">Oxidoreductase</keyword>
<keyword evidence="5" id="KW-1185">Reference proteome</keyword>